<evidence type="ECO:0000256" key="7">
    <source>
        <dbReference type="SAM" id="Phobius"/>
    </source>
</evidence>
<dbReference type="InterPro" id="IPR027815">
    <property type="entry name" value="CSC1/OSCA1-like_cyt"/>
</dbReference>
<evidence type="ECO:0000256" key="3">
    <source>
        <dbReference type="ARBA" id="ARBA00022448"/>
    </source>
</evidence>
<proteinExistence type="inferred from homology"/>
<evidence type="ECO:0000256" key="6">
    <source>
        <dbReference type="ARBA" id="ARBA00023136"/>
    </source>
</evidence>
<evidence type="ECO:0000256" key="2">
    <source>
        <dbReference type="ARBA" id="ARBA00007779"/>
    </source>
</evidence>
<dbReference type="PANTHER" id="PTHR13018:SF143">
    <property type="entry name" value="CSC1_OSCA1-LIKE 7TM REGION DOMAIN-CONTAINING PROTEIN"/>
    <property type="match status" value="1"/>
</dbReference>
<feature type="transmembrane region" description="Helical" evidence="7">
    <location>
        <begin position="596"/>
        <end position="617"/>
    </location>
</feature>
<feature type="transmembrane region" description="Helical" evidence="7">
    <location>
        <begin position="532"/>
        <end position="550"/>
    </location>
</feature>
<evidence type="ECO:0000256" key="5">
    <source>
        <dbReference type="ARBA" id="ARBA00022989"/>
    </source>
</evidence>
<dbReference type="PANTHER" id="PTHR13018">
    <property type="entry name" value="PROBABLE MEMBRANE PROTEIN DUF221-RELATED"/>
    <property type="match status" value="1"/>
</dbReference>
<dbReference type="OrthoDB" id="1076608at2759"/>
<organism evidence="12 13">
    <name type="scientific">Candolleomyces aberdarensis</name>
    <dbReference type="NCBI Taxonomy" id="2316362"/>
    <lineage>
        <taxon>Eukaryota</taxon>
        <taxon>Fungi</taxon>
        <taxon>Dikarya</taxon>
        <taxon>Basidiomycota</taxon>
        <taxon>Agaricomycotina</taxon>
        <taxon>Agaricomycetes</taxon>
        <taxon>Agaricomycetidae</taxon>
        <taxon>Agaricales</taxon>
        <taxon>Agaricineae</taxon>
        <taxon>Psathyrellaceae</taxon>
        <taxon>Candolleomyces</taxon>
    </lineage>
</organism>
<feature type="transmembrane region" description="Helical" evidence="7">
    <location>
        <begin position="56"/>
        <end position="75"/>
    </location>
</feature>
<gene>
    <name evidence="12" type="ORF">EST38_g10427</name>
</gene>
<feature type="transmembrane region" description="Helical" evidence="7">
    <location>
        <begin position="570"/>
        <end position="589"/>
    </location>
</feature>
<accession>A0A4Q2D907</accession>
<comment type="caution">
    <text evidence="12">The sequence shown here is derived from an EMBL/GenBank/DDBJ whole genome shotgun (WGS) entry which is preliminary data.</text>
</comment>
<evidence type="ECO:0000313" key="12">
    <source>
        <dbReference type="EMBL" id="RXW15422.1"/>
    </source>
</evidence>
<comment type="similarity">
    <text evidence="2">Belongs to the CSC1 (TC 1.A.17) family.</text>
</comment>
<feature type="domain" description="10TM putative phosphate transporter extracellular tail" evidence="9">
    <location>
        <begin position="739"/>
        <end position="823"/>
    </location>
</feature>
<dbReference type="GO" id="GO:0005886">
    <property type="term" value="C:plasma membrane"/>
    <property type="evidence" value="ECO:0007669"/>
    <property type="project" value="TreeGrafter"/>
</dbReference>
<feature type="domain" description="CSC1/OSCA1-like cytosolic" evidence="11">
    <location>
        <begin position="100"/>
        <end position="303"/>
    </location>
</feature>
<dbReference type="GO" id="GO:0005227">
    <property type="term" value="F:calcium-activated cation channel activity"/>
    <property type="evidence" value="ECO:0007669"/>
    <property type="project" value="InterPro"/>
</dbReference>
<evidence type="ECO:0008006" key="14">
    <source>
        <dbReference type="Google" id="ProtNLM"/>
    </source>
</evidence>
<dbReference type="InterPro" id="IPR045122">
    <property type="entry name" value="Csc1-like"/>
</dbReference>
<feature type="transmembrane region" description="Helical" evidence="7">
    <location>
        <begin position="348"/>
        <end position="368"/>
    </location>
</feature>
<keyword evidence="6 7" id="KW-0472">Membrane</keyword>
<dbReference type="Pfam" id="PF02714">
    <property type="entry name" value="RSN1_7TM"/>
    <property type="match status" value="2"/>
</dbReference>
<name>A0A4Q2D907_9AGAR</name>
<evidence type="ECO:0000259" key="9">
    <source>
        <dbReference type="Pfam" id="PF12621"/>
    </source>
</evidence>
<dbReference type="InterPro" id="IPR003864">
    <property type="entry name" value="CSC1/OSCA1-like_7TM"/>
</dbReference>
<dbReference type="Pfam" id="PF14703">
    <property type="entry name" value="PHM7_cyt"/>
    <property type="match status" value="1"/>
</dbReference>
<keyword evidence="5 7" id="KW-1133">Transmembrane helix</keyword>
<keyword evidence="3" id="KW-0813">Transport</keyword>
<dbReference type="AlphaFoldDB" id="A0A4Q2D907"/>
<keyword evidence="4 7" id="KW-0812">Transmembrane</keyword>
<feature type="domain" description="CSC1/OSCA1-like N-terminal transmembrane" evidence="10">
    <location>
        <begin position="1"/>
        <end position="77"/>
    </location>
</feature>
<dbReference type="InterPro" id="IPR022257">
    <property type="entry name" value="PHM7_ext"/>
</dbReference>
<evidence type="ECO:0000256" key="4">
    <source>
        <dbReference type="ARBA" id="ARBA00022692"/>
    </source>
</evidence>
<evidence type="ECO:0000259" key="11">
    <source>
        <dbReference type="Pfam" id="PF14703"/>
    </source>
</evidence>
<reference evidence="12 13" key="1">
    <citation type="submission" date="2019-01" db="EMBL/GenBank/DDBJ databases">
        <title>Draft genome sequence of Psathyrella aberdarensis IHI B618.</title>
        <authorList>
            <person name="Buettner E."/>
            <person name="Kellner H."/>
        </authorList>
    </citation>
    <scope>NUCLEOTIDE SEQUENCE [LARGE SCALE GENOMIC DNA]</scope>
    <source>
        <strain evidence="12 13">IHI B618</strain>
    </source>
</reference>
<comment type="subcellular location">
    <subcellularLocation>
        <location evidence="1">Membrane</location>
        <topology evidence="1">Multi-pass membrane protein</topology>
    </subcellularLocation>
</comment>
<feature type="transmembrane region" description="Helical" evidence="7">
    <location>
        <begin position="495"/>
        <end position="520"/>
    </location>
</feature>
<evidence type="ECO:0000313" key="13">
    <source>
        <dbReference type="Proteomes" id="UP000290288"/>
    </source>
</evidence>
<feature type="transmembrane region" description="Helical" evidence="7">
    <location>
        <begin position="388"/>
        <end position="410"/>
    </location>
</feature>
<evidence type="ECO:0000256" key="1">
    <source>
        <dbReference type="ARBA" id="ARBA00004141"/>
    </source>
</evidence>
<protein>
    <recommendedName>
        <fullName evidence="14">DUF221-domain-containing protein</fullName>
    </recommendedName>
</protein>
<dbReference type="InterPro" id="IPR032880">
    <property type="entry name" value="CSC1/OSCA1-like_N"/>
</dbReference>
<feature type="domain" description="CSC1/OSCA1-like 7TM region" evidence="8">
    <location>
        <begin position="534"/>
        <end position="585"/>
    </location>
</feature>
<dbReference type="EMBL" id="SDEE01000554">
    <property type="protein sequence ID" value="RXW15422.1"/>
    <property type="molecule type" value="Genomic_DNA"/>
</dbReference>
<sequence>MFLRFIKLLTIIFLVFTILTFAVIVPINAVGIKTELEGLERISWTNLVDPREQTRFSAHIIVVYILTAVVLYMIYRELKYFVHLRHEFLLSKSHMKLPQSRTVLVTAIPDELSTEHDLRTFASFVPGGVDKVWMYRDSRELNELFEQRQEACQRLETAASTILVQATAAWRKKVKLHNKSHRKRKDEENAEAFELVKPEPSMDLLNELVPVAQRPRHRTGLLGLAGSNVETIEWCKNEIARLNEAIKEKRKEQVEGKFMGSAFIRCNLQMGAHILSQCLSYHEPMRMYKKWLEAHPKDIVWNNLDDVWAFPVTFIGTLSNLSELCTDVKWLAWVCNAPKIVQGIIEGVLPPVLLAALFIVLPFILQALAWYECIPRYSLISVSVYRRFYFFLLVHGFLIVTLSSGITNAISDIIQKPTQTVQELASKLPGASVFFLTYMVTQGLAGAGGALVQLAPLVLHFVKKWFLGRTPRQAYEVTFMMPAADFGVILPRLSLLATITFAYSVLSPLINLLAFISSSLSIPDMAVSKLEFSGFAMFYIAWKFLLVQVFDQPDEKETGGAYFPMAVNNLFVGLYIEHLCLACLFFLKAHEEGAGAIVKAVFMLVLLAITAFAHIFISHCFNPLSHYLPMSLATKKMAKKLKKEKQLREGVDAKDSDDEEFDLFSRDRIKSVRRRIKKQVNEKILPVISGDSDAAKHDRKGKDAVVVTAVPDNVFDGTAQITRQDTKESKASKKSRVSFDAAAPRVTASDVDSMCNDEDQEDEHAFDHPSTYQEQPWIWIPKDVLGLSNILAEELRGAGVEASDVGALMDEKGVVEVRRNPPDEEWAGGHDA</sequence>
<dbReference type="Pfam" id="PF13967">
    <property type="entry name" value="RSN1_TM"/>
    <property type="match status" value="1"/>
</dbReference>
<evidence type="ECO:0000259" key="10">
    <source>
        <dbReference type="Pfam" id="PF13967"/>
    </source>
</evidence>
<feature type="transmembrane region" description="Helical" evidence="7">
    <location>
        <begin position="431"/>
        <end position="455"/>
    </location>
</feature>
<dbReference type="Pfam" id="PF12621">
    <property type="entry name" value="PHM7_ext"/>
    <property type="match status" value="1"/>
</dbReference>
<keyword evidence="13" id="KW-1185">Reference proteome</keyword>
<dbReference type="STRING" id="2316362.A0A4Q2D907"/>
<evidence type="ECO:0000259" key="8">
    <source>
        <dbReference type="Pfam" id="PF02714"/>
    </source>
</evidence>
<feature type="domain" description="CSC1/OSCA1-like 7TM region" evidence="8">
    <location>
        <begin position="307"/>
        <end position="517"/>
    </location>
</feature>
<dbReference type="Proteomes" id="UP000290288">
    <property type="component" value="Unassembled WGS sequence"/>
</dbReference>